<dbReference type="RefSeq" id="WP_150639103.1">
    <property type="nucleotide sequence ID" value="NZ_CABVHP010000010.1"/>
</dbReference>
<dbReference type="OrthoDB" id="6882420at2"/>
<dbReference type="AlphaFoldDB" id="A0A5E7D6P4"/>
<reference evidence="1 2" key="1">
    <citation type="submission" date="2019-09" db="EMBL/GenBank/DDBJ databases">
        <authorList>
            <person name="Chandra G."/>
            <person name="Truman W A."/>
        </authorList>
    </citation>
    <scope>NUCLEOTIDE SEQUENCE [LARGE SCALE GENOMIC DNA]</scope>
    <source>
        <strain evidence="1">PS704</strain>
    </source>
</reference>
<gene>
    <name evidence="1" type="ORF">PS704_03600</name>
</gene>
<dbReference type="InterPro" id="IPR022385">
    <property type="entry name" value="Rhs_assc_core"/>
</dbReference>
<protein>
    <recommendedName>
        <fullName evidence="3">RHS repeat-associated core domain-containing protein</fullName>
    </recommendedName>
</protein>
<evidence type="ECO:0000313" key="1">
    <source>
        <dbReference type="EMBL" id="VVO12993.1"/>
    </source>
</evidence>
<dbReference type="Gene3D" id="2.180.10.10">
    <property type="entry name" value="RHS repeat-associated core"/>
    <property type="match status" value="1"/>
</dbReference>
<dbReference type="NCBIfam" id="TIGR03696">
    <property type="entry name" value="Rhs_assc_core"/>
    <property type="match status" value="1"/>
</dbReference>
<dbReference type="Proteomes" id="UP000326557">
    <property type="component" value="Unassembled WGS sequence"/>
</dbReference>
<organism evidence="1 2">
    <name type="scientific">Pseudomonas fluorescens</name>
    <dbReference type="NCBI Taxonomy" id="294"/>
    <lineage>
        <taxon>Bacteria</taxon>
        <taxon>Pseudomonadati</taxon>
        <taxon>Pseudomonadota</taxon>
        <taxon>Gammaproteobacteria</taxon>
        <taxon>Pseudomonadales</taxon>
        <taxon>Pseudomonadaceae</taxon>
        <taxon>Pseudomonas</taxon>
    </lineage>
</organism>
<proteinExistence type="predicted"/>
<evidence type="ECO:0000313" key="2">
    <source>
        <dbReference type="Proteomes" id="UP000326557"/>
    </source>
</evidence>
<dbReference type="SUPFAM" id="SSF56399">
    <property type="entry name" value="ADP-ribosylation"/>
    <property type="match status" value="1"/>
</dbReference>
<sequence length="367" mass="40607">MQSKREMLLCHYRYDPIDRLAAIAPSEQASAQRYYLNDRLATEIQGSVQRSIMQHDDQLLAQQQRQSGTVETRLLATDRQRSVLSILNENQPSSLAYTPYGHRPLGNGLLSLLGFNGERPDPVTGWYLLGNGYRAFNPVLMRFNSPDSWSPFGEGGLNAYAYCKGDSVNLSDPYGHASGWELIRLNLSKIITTNNSSKVKNQLATHLPSTTTKNLSKSSIDIYPRNSPNPLPLDTPFIGYHGSTDNSAASLLAGINSRHMNTASGLSSGRGFYASPTLQTAIDFSEAAASYIPGSRPQLFDVHVTNFQSMRPGVDYRFATMGEGGLNYRTLEEMEILLREPIFKAISIRAHGERKNIVLPKASEAPF</sequence>
<evidence type="ECO:0008006" key="3">
    <source>
        <dbReference type="Google" id="ProtNLM"/>
    </source>
</evidence>
<name>A0A5E7D6P4_PSEFL</name>
<accession>A0A5E7D6P4</accession>
<dbReference type="EMBL" id="CABVHP010000010">
    <property type="protein sequence ID" value="VVO12993.1"/>
    <property type="molecule type" value="Genomic_DNA"/>
</dbReference>
<dbReference type="Gene3D" id="3.90.175.10">
    <property type="entry name" value="Diphtheria Toxin, domain 1"/>
    <property type="match status" value="1"/>
</dbReference>